<protein>
    <submittedName>
        <fullName evidence="1">Uncharacterized protein</fullName>
    </submittedName>
</protein>
<organism evidence="1 2">
    <name type="scientific">Caldifermentibacillus hisashii</name>
    <dbReference type="NCBI Taxonomy" id="996558"/>
    <lineage>
        <taxon>Bacteria</taxon>
        <taxon>Bacillati</taxon>
        <taxon>Bacillota</taxon>
        <taxon>Bacilli</taxon>
        <taxon>Bacillales</taxon>
        <taxon>Bacillaceae</taxon>
        <taxon>Caldifermentibacillus</taxon>
    </lineage>
</organism>
<dbReference type="EMBL" id="JBBYAK010000002">
    <property type="protein sequence ID" value="MEL3959420.1"/>
    <property type="molecule type" value="Genomic_DNA"/>
</dbReference>
<accession>A0ABU9K3U4</accession>
<keyword evidence="2" id="KW-1185">Reference proteome</keyword>
<dbReference type="RefSeq" id="WP_342021058.1">
    <property type="nucleotide sequence ID" value="NZ_JBBYAK010000002.1"/>
</dbReference>
<name>A0ABU9K3U4_9BACI</name>
<dbReference type="Proteomes" id="UP001459714">
    <property type="component" value="Unassembled WGS sequence"/>
</dbReference>
<sequence>MKTYDKEYEYKGFKVKVKYKNEKSFKEYLNESINDTFIPKILAELKNKKL</sequence>
<evidence type="ECO:0000313" key="2">
    <source>
        <dbReference type="Proteomes" id="UP001459714"/>
    </source>
</evidence>
<reference evidence="1 2" key="1">
    <citation type="submission" date="2024-03" db="EMBL/GenBank/DDBJ databases">
        <title>Bacilli Hybrid Assemblies.</title>
        <authorList>
            <person name="Kovac J."/>
        </authorList>
    </citation>
    <scope>NUCLEOTIDE SEQUENCE [LARGE SCALE GENOMIC DNA]</scope>
    <source>
        <strain evidence="1 2">FSL M8-0022</strain>
    </source>
</reference>
<gene>
    <name evidence="1" type="ORF">NST17_19905</name>
</gene>
<comment type="caution">
    <text evidence="1">The sequence shown here is derived from an EMBL/GenBank/DDBJ whole genome shotgun (WGS) entry which is preliminary data.</text>
</comment>
<evidence type="ECO:0000313" key="1">
    <source>
        <dbReference type="EMBL" id="MEL3959420.1"/>
    </source>
</evidence>
<proteinExistence type="predicted"/>